<evidence type="ECO:0000313" key="3">
    <source>
        <dbReference type="Proteomes" id="UP001054902"/>
    </source>
</evidence>
<protein>
    <submittedName>
        <fullName evidence="2">Uncharacterized protein</fullName>
    </submittedName>
</protein>
<evidence type="ECO:0000256" key="1">
    <source>
        <dbReference type="SAM" id="Phobius"/>
    </source>
</evidence>
<dbReference type="Gene3D" id="1.20.140.150">
    <property type="match status" value="1"/>
</dbReference>
<dbReference type="AlphaFoldDB" id="A0AAD3CEF5"/>
<dbReference type="Proteomes" id="UP001054902">
    <property type="component" value="Unassembled WGS sequence"/>
</dbReference>
<feature type="transmembrane region" description="Helical" evidence="1">
    <location>
        <begin position="61"/>
        <end position="80"/>
    </location>
</feature>
<feature type="transmembrane region" description="Helical" evidence="1">
    <location>
        <begin position="86"/>
        <end position="104"/>
    </location>
</feature>
<feature type="transmembrane region" description="Helical" evidence="1">
    <location>
        <begin position="116"/>
        <end position="139"/>
    </location>
</feature>
<comment type="caution">
    <text evidence="2">The sequence shown here is derived from an EMBL/GenBank/DDBJ whole genome shotgun (WGS) entry which is preliminary data.</text>
</comment>
<keyword evidence="3" id="KW-1185">Reference proteome</keyword>
<reference evidence="2 3" key="1">
    <citation type="journal article" date="2021" name="Sci. Rep.">
        <title>The genome of the diatom Chaetoceros tenuissimus carries an ancient integrated fragment of an extant virus.</title>
        <authorList>
            <person name="Hongo Y."/>
            <person name="Kimura K."/>
            <person name="Takaki Y."/>
            <person name="Yoshida Y."/>
            <person name="Baba S."/>
            <person name="Kobayashi G."/>
            <person name="Nagasaki K."/>
            <person name="Hano T."/>
            <person name="Tomaru Y."/>
        </authorList>
    </citation>
    <scope>NUCLEOTIDE SEQUENCE [LARGE SCALE GENOMIC DNA]</scope>
    <source>
        <strain evidence="2 3">NIES-3715</strain>
    </source>
</reference>
<keyword evidence="1" id="KW-0472">Membrane</keyword>
<gene>
    <name evidence="2" type="ORF">CTEN210_00598</name>
</gene>
<dbReference type="EMBL" id="BLLK01000019">
    <property type="protein sequence ID" value="GFH44124.1"/>
    <property type="molecule type" value="Genomic_DNA"/>
</dbReference>
<name>A0AAD3CEF5_9STRA</name>
<accession>A0AAD3CEF5</accession>
<proteinExistence type="predicted"/>
<keyword evidence="1" id="KW-1133">Transmembrane helix</keyword>
<feature type="transmembrane region" description="Helical" evidence="1">
    <location>
        <begin position="159"/>
        <end position="182"/>
    </location>
</feature>
<evidence type="ECO:0000313" key="2">
    <source>
        <dbReference type="EMBL" id="GFH44124.1"/>
    </source>
</evidence>
<sequence length="186" mass="20340">MYNPQVTPAKKDIEKGDKEDICESNTGYAIDNAIAAQDAVMNDPIVVGLQYCCCDTRNASICWFFVSIFLETAALIVSFASGAVNFIALFGSIFLLILSIQGLSGSVRNTKNYVMVGFAGFVLKAVLNLIGLIIIAISWESILNQMDVDYDDVSLNYGRIIFIIFGVAIVLFYSGSCSCFPVHERD</sequence>
<keyword evidence="1" id="KW-0812">Transmembrane</keyword>
<organism evidence="2 3">
    <name type="scientific">Chaetoceros tenuissimus</name>
    <dbReference type="NCBI Taxonomy" id="426638"/>
    <lineage>
        <taxon>Eukaryota</taxon>
        <taxon>Sar</taxon>
        <taxon>Stramenopiles</taxon>
        <taxon>Ochrophyta</taxon>
        <taxon>Bacillariophyta</taxon>
        <taxon>Coscinodiscophyceae</taxon>
        <taxon>Chaetocerotophycidae</taxon>
        <taxon>Chaetocerotales</taxon>
        <taxon>Chaetocerotaceae</taxon>
        <taxon>Chaetoceros</taxon>
    </lineage>
</organism>